<dbReference type="RefSeq" id="WP_167034561.1">
    <property type="nucleotide sequence ID" value="NZ_BAAANA010000002.1"/>
</dbReference>
<keyword evidence="3" id="KW-1185">Reference proteome</keyword>
<evidence type="ECO:0000313" key="3">
    <source>
        <dbReference type="Proteomes" id="UP000543598"/>
    </source>
</evidence>
<feature type="transmembrane region" description="Helical" evidence="1">
    <location>
        <begin position="188"/>
        <end position="206"/>
    </location>
</feature>
<keyword evidence="1" id="KW-0472">Membrane</keyword>
<evidence type="ECO:0000256" key="1">
    <source>
        <dbReference type="SAM" id="Phobius"/>
    </source>
</evidence>
<dbReference type="AlphaFoldDB" id="A0A7Y2LYG9"/>
<sequence length="290" mass="29161">MTTASTSLERTYRYLRLSLVGVVAMISVSIAAWIGGNGPLGSISAAYYTSAGPIFVGGVFAVGLALLALSGHSLGQVSLDLAAIAAPVVAIVPAPVFGGDVRGLVVDCAGAPAPCVPAAFVGAVHNGMTALVVTGAVGWVAALVVAAVQRTLTGRTIWALVVAGAIIAGATAWWLLAPDSFLRAGHVVAAASFFAFIAVAALASALDAARAGEPGYRLVYTIIAFGILADLLVLLGVVIASGVGFAVPEPWGVSPVFLGEAVALALFAAFWIVQTIETWDSPDPALRAPS</sequence>
<keyword evidence="1" id="KW-1133">Transmembrane helix</keyword>
<feature type="transmembrane region" description="Helical" evidence="1">
    <location>
        <begin position="253"/>
        <end position="273"/>
    </location>
</feature>
<comment type="caution">
    <text evidence="2">The sequence shown here is derived from an EMBL/GenBank/DDBJ whole genome shotgun (WGS) entry which is preliminary data.</text>
</comment>
<feature type="transmembrane region" description="Helical" evidence="1">
    <location>
        <begin position="81"/>
        <end position="98"/>
    </location>
</feature>
<feature type="transmembrane region" description="Helical" evidence="1">
    <location>
        <begin position="46"/>
        <end position="69"/>
    </location>
</feature>
<reference evidence="2 3" key="1">
    <citation type="submission" date="2020-05" db="EMBL/GenBank/DDBJ databases">
        <title>MicrobeNet Type strains.</title>
        <authorList>
            <person name="Nicholson A.C."/>
        </authorList>
    </citation>
    <scope>NUCLEOTIDE SEQUENCE [LARGE SCALE GENOMIC DNA]</scope>
    <source>
        <strain evidence="2 3">JCM 14282</strain>
    </source>
</reference>
<proteinExistence type="predicted"/>
<accession>A0A7Y2LYG9</accession>
<organism evidence="2 3">
    <name type="scientific">Microbacterium ulmi</name>
    <dbReference type="NCBI Taxonomy" id="179095"/>
    <lineage>
        <taxon>Bacteria</taxon>
        <taxon>Bacillati</taxon>
        <taxon>Actinomycetota</taxon>
        <taxon>Actinomycetes</taxon>
        <taxon>Micrococcales</taxon>
        <taxon>Microbacteriaceae</taxon>
        <taxon>Microbacterium</taxon>
    </lineage>
</organism>
<feature type="transmembrane region" description="Helical" evidence="1">
    <location>
        <begin position="118"/>
        <end position="145"/>
    </location>
</feature>
<evidence type="ECO:0000313" key="2">
    <source>
        <dbReference type="EMBL" id="NNH03165.1"/>
    </source>
</evidence>
<dbReference type="Proteomes" id="UP000543598">
    <property type="component" value="Unassembled WGS sequence"/>
</dbReference>
<protein>
    <submittedName>
        <fullName evidence="2">Uncharacterized protein</fullName>
    </submittedName>
</protein>
<feature type="transmembrane region" description="Helical" evidence="1">
    <location>
        <begin position="157"/>
        <end position="176"/>
    </location>
</feature>
<feature type="transmembrane region" description="Helical" evidence="1">
    <location>
        <begin position="218"/>
        <end position="247"/>
    </location>
</feature>
<feature type="transmembrane region" description="Helical" evidence="1">
    <location>
        <begin position="14"/>
        <end position="34"/>
    </location>
</feature>
<keyword evidence="1" id="KW-0812">Transmembrane</keyword>
<name>A0A7Y2LYG9_9MICO</name>
<gene>
    <name evidence="2" type="ORF">HLA99_04770</name>
</gene>
<dbReference type="EMBL" id="JABEMB010000003">
    <property type="protein sequence ID" value="NNH03165.1"/>
    <property type="molecule type" value="Genomic_DNA"/>
</dbReference>